<evidence type="ECO:0000313" key="1">
    <source>
        <dbReference type="EMBL" id="AFM27205.1"/>
    </source>
</evidence>
<evidence type="ECO:0008006" key="3">
    <source>
        <dbReference type="Google" id="ProtNLM"/>
    </source>
</evidence>
<proteinExistence type="predicted"/>
<sequence length="128" mass="15334">MLREEGKIMKELFDQTTQMMEKSWTFWKQMASKSPLMQSPEAGFAGKWSSWISTVRTSYDINMATWKTFMEQTEETFFRGLKQAPFYNEALEKQFRDLWEGLKKAQNLQYEIAKSQMEKMEELLRKSE</sequence>
<evidence type="ECO:0000313" key="2">
    <source>
        <dbReference type="Proteomes" id="UP000006055"/>
    </source>
</evidence>
<protein>
    <recommendedName>
        <fullName evidence="3">Poly(3-hydroxyalkanoate) polymerase subunit PhaE</fullName>
    </recommendedName>
</protein>
<organism evidence="1 2">
    <name type="scientific">Desulfomonile tiedjei (strain ATCC 49306 / DSM 6799 / DCB-1)</name>
    <dbReference type="NCBI Taxonomy" id="706587"/>
    <lineage>
        <taxon>Bacteria</taxon>
        <taxon>Pseudomonadati</taxon>
        <taxon>Thermodesulfobacteriota</taxon>
        <taxon>Desulfomonilia</taxon>
        <taxon>Desulfomonilales</taxon>
        <taxon>Desulfomonilaceae</taxon>
        <taxon>Desulfomonile</taxon>
    </lineage>
</organism>
<dbReference type="AlphaFoldDB" id="I4CCB4"/>
<name>I4CCB4_DESTA</name>
<accession>I4CCB4</accession>
<reference evidence="2" key="1">
    <citation type="submission" date="2012-06" db="EMBL/GenBank/DDBJ databases">
        <title>Complete sequence of chromosome of Desulfomonile tiedjei DSM 6799.</title>
        <authorList>
            <person name="Lucas S."/>
            <person name="Copeland A."/>
            <person name="Lapidus A."/>
            <person name="Glavina del Rio T."/>
            <person name="Dalin E."/>
            <person name="Tice H."/>
            <person name="Bruce D."/>
            <person name="Goodwin L."/>
            <person name="Pitluck S."/>
            <person name="Peters L."/>
            <person name="Ovchinnikova G."/>
            <person name="Zeytun A."/>
            <person name="Lu M."/>
            <person name="Kyrpides N."/>
            <person name="Mavromatis K."/>
            <person name="Ivanova N."/>
            <person name="Brettin T."/>
            <person name="Detter J.C."/>
            <person name="Han C."/>
            <person name="Larimer F."/>
            <person name="Land M."/>
            <person name="Hauser L."/>
            <person name="Markowitz V."/>
            <person name="Cheng J.-F."/>
            <person name="Hugenholtz P."/>
            <person name="Woyke T."/>
            <person name="Wu D."/>
            <person name="Spring S."/>
            <person name="Schroeder M."/>
            <person name="Brambilla E."/>
            <person name="Klenk H.-P."/>
            <person name="Eisen J.A."/>
        </authorList>
    </citation>
    <scope>NUCLEOTIDE SEQUENCE [LARGE SCALE GENOMIC DNA]</scope>
    <source>
        <strain evidence="2">ATCC 49306 / DSM 6799 / DCB-1</strain>
    </source>
</reference>
<dbReference type="KEGG" id="dti:Desti_4578"/>
<dbReference type="EMBL" id="CP003360">
    <property type="protein sequence ID" value="AFM27205.1"/>
    <property type="molecule type" value="Genomic_DNA"/>
</dbReference>
<keyword evidence="2" id="KW-1185">Reference proteome</keyword>
<dbReference type="HOGENOM" id="CLU_1956080_0_0_7"/>
<dbReference type="Proteomes" id="UP000006055">
    <property type="component" value="Chromosome"/>
</dbReference>
<gene>
    <name evidence="1" type="ordered locus">Desti_4578</name>
</gene>